<dbReference type="Proteomes" id="UP000309215">
    <property type="component" value="Unassembled WGS sequence"/>
</dbReference>
<proteinExistence type="predicted"/>
<evidence type="ECO:0000256" key="1">
    <source>
        <dbReference type="SAM" id="MobiDB-lite"/>
    </source>
</evidence>
<dbReference type="RefSeq" id="WP_136934482.1">
    <property type="nucleotide sequence ID" value="NZ_SSMQ01000065.1"/>
</dbReference>
<evidence type="ECO:0000313" key="3">
    <source>
        <dbReference type="Proteomes" id="UP000309215"/>
    </source>
</evidence>
<dbReference type="EMBL" id="SSMQ01000065">
    <property type="protein sequence ID" value="TKC98653.1"/>
    <property type="molecule type" value="Genomic_DNA"/>
</dbReference>
<evidence type="ECO:0000313" key="2">
    <source>
        <dbReference type="EMBL" id="TKC98653.1"/>
    </source>
</evidence>
<protein>
    <submittedName>
        <fullName evidence="2">Uncharacterized protein</fullName>
    </submittedName>
</protein>
<dbReference type="PROSITE" id="PS51257">
    <property type="entry name" value="PROKAR_LIPOPROTEIN"/>
    <property type="match status" value="1"/>
</dbReference>
<accession>A0A4U1IVZ9</accession>
<feature type="compositionally biased region" description="Low complexity" evidence="1">
    <location>
        <begin position="30"/>
        <end position="40"/>
    </location>
</feature>
<sequence>MTISVPRAGSILFALPLSIACTTSRTRCASDSSAPADRASTISVADAQPLDANSESGADESEDAAASGTRQSNQCELIARELRFVARWRHHPNRAFGGKPLYCDISSTADICGRTKVDEDGLVSVAVPQNGPGAFFHFILNDDEDTKKRLTCRTIGLIATDRPEPGVEHCGTIKAGPLAGMKIIADSRCDRLRMKLFDKAYQAKDPDAEKLTDCDEPLPERLAGPELLCKPVNFGRD</sequence>
<comment type="caution">
    <text evidence="2">The sequence shown here is derived from an EMBL/GenBank/DDBJ whole genome shotgun (WGS) entry which is preliminary data.</text>
</comment>
<gene>
    <name evidence="2" type="ORF">E8A74_40500</name>
</gene>
<organism evidence="2 3">
    <name type="scientific">Polyangium fumosum</name>
    <dbReference type="NCBI Taxonomy" id="889272"/>
    <lineage>
        <taxon>Bacteria</taxon>
        <taxon>Pseudomonadati</taxon>
        <taxon>Myxococcota</taxon>
        <taxon>Polyangia</taxon>
        <taxon>Polyangiales</taxon>
        <taxon>Polyangiaceae</taxon>
        <taxon>Polyangium</taxon>
    </lineage>
</organism>
<dbReference type="AlphaFoldDB" id="A0A4U1IVZ9"/>
<name>A0A4U1IVZ9_9BACT</name>
<keyword evidence="3" id="KW-1185">Reference proteome</keyword>
<reference evidence="2 3" key="1">
    <citation type="submission" date="2019-04" db="EMBL/GenBank/DDBJ databases">
        <authorList>
            <person name="Li Y."/>
            <person name="Wang J."/>
        </authorList>
    </citation>
    <scope>NUCLEOTIDE SEQUENCE [LARGE SCALE GENOMIC DNA]</scope>
    <source>
        <strain evidence="2 3">DSM 14668</strain>
    </source>
</reference>
<feature type="region of interest" description="Disordered" evidence="1">
    <location>
        <begin position="30"/>
        <end position="72"/>
    </location>
</feature>